<organism evidence="2">
    <name type="scientific">marine sediment metagenome</name>
    <dbReference type="NCBI Taxonomy" id="412755"/>
    <lineage>
        <taxon>unclassified sequences</taxon>
        <taxon>metagenomes</taxon>
        <taxon>ecological metagenomes</taxon>
    </lineage>
</organism>
<evidence type="ECO:0000313" key="2">
    <source>
        <dbReference type="EMBL" id="KKL75572.1"/>
    </source>
</evidence>
<feature type="domain" description="THIF-type NAD/FAD binding fold" evidence="1">
    <location>
        <begin position="3"/>
        <end position="186"/>
    </location>
</feature>
<dbReference type="AlphaFoldDB" id="A0A0F9HK87"/>
<dbReference type="InterPro" id="IPR035985">
    <property type="entry name" value="Ubiquitin-activating_enz"/>
</dbReference>
<gene>
    <name evidence="2" type="ORF">LCGC14_2053540</name>
</gene>
<sequence length="236" mass="26298">MLLIDNDRVEETNLRRQNFFKGDVGKFKSQALAERLSRQYGLQIGYSVNPFDAELLHESIGGGLHRMIRGILIGCVDNADARRSIAKNNSWNTWWVDAGNGYDSGQVLLGNARTEDDLKEAFSEYEETVKKLPIPSLQLPALLAPAPKVKVKRNCAEAVQAEEQSPTINQAMAGLVVDLTYRLLKGTLAWMGVYIDLEAGTRSVVPAQPDVVARMMSIRKELLMENKCGLGHRYHV</sequence>
<dbReference type="EMBL" id="LAZR01024312">
    <property type="protein sequence ID" value="KKL75572.1"/>
    <property type="molecule type" value="Genomic_DNA"/>
</dbReference>
<evidence type="ECO:0000259" key="1">
    <source>
        <dbReference type="Pfam" id="PF00899"/>
    </source>
</evidence>
<accession>A0A0F9HK87</accession>
<proteinExistence type="predicted"/>
<dbReference type="InterPro" id="IPR000594">
    <property type="entry name" value="ThiF_NAD_FAD-bd"/>
</dbReference>
<protein>
    <recommendedName>
        <fullName evidence="1">THIF-type NAD/FAD binding fold domain-containing protein</fullName>
    </recommendedName>
</protein>
<dbReference type="Pfam" id="PF00899">
    <property type="entry name" value="ThiF"/>
    <property type="match status" value="1"/>
</dbReference>
<dbReference type="Gene3D" id="3.40.50.720">
    <property type="entry name" value="NAD(P)-binding Rossmann-like Domain"/>
    <property type="match status" value="1"/>
</dbReference>
<reference evidence="2" key="1">
    <citation type="journal article" date="2015" name="Nature">
        <title>Complex archaea that bridge the gap between prokaryotes and eukaryotes.</title>
        <authorList>
            <person name="Spang A."/>
            <person name="Saw J.H."/>
            <person name="Jorgensen S.L."/>
            <person name="Zaremba-Niedzwiedzka K."/>
            <person name="Martijn J."/>
            <person name="Lind A.E."/>
            <person name="van Eijk R."/>
            <person name="Schleper C."/>
            <person name="Guy L."/>
            <person name="Ettema T.J."/>
        </authorList>
    </citation>
    <scope>NUCLEOTIDE SEQUENCE</scope>
</reference>
<name>A0A0F9HK87_9ZZZZ</name>
<comment type="caution">
    <text evidence="2">The sequence shown here is derived from an EMBL/GenBank/DDBJ whole genome shotgun (WGS) entry which is preliminary data.</text>
</comment>
<dbReference type="GO" id="GO:0008641">
    <property type="term" value="F:ubiquitin-like modifier activating enzyme activity"/>
    <property type="evidence" value="ECO:0007669"/>
    <property type="project" value="InterPro"/>
</dbReference>
<dbReference type="SUPFAM" id="SSF69572">
    <property type="entry name" value="Activating enzymes of the ubiquitin-like proteins"/>
    <property type="match status" value="1"/>
</dbReference>